<reference evidence="1 2" key="2">
    <citation type="journal article" date="2012" name="Nature">
        <title>Insights into hominid evolution from the gorilla genome sequence.</title>
        <authorList>
            <person name="Scally A."/>
            <person name="Dutheil J.Y."/>
            <person name="Hillier L.W."/>
            <person name="Jordan G.E."/>
            <person name="Goodhead I."/>
            <person name="Herrero J."/>
            <person name="Hobolth A."/>
            <person name="Lappalainen T."/>
            <person name="Mailund T."/>
            <person name="Marques-Bonet T."/>
            <person name="McCarthy S."/>
            <person name="Montgomery S.H."/>
            <person name="Schwalie P.C."/>
            <person name="Tang Y.A."/>
            <person name="Ward M.C."/>
            <person name="Xue Y."/>
            <person name="Yngvadottir B."/>
            <person name="Alkan C."/>
            <person name="Andersen L.N."/>
            <person name="Ayub Q."/>
            <person name="Ball E.V."/>
            <person name="Beal K."/>
            <person name="Bradley B.J."/>
            <person name="Chen Y."/>
            <person name="Clee C.M."/>
            <person name="Fitzgerald S."/>
            <person name="Graves T.A."/>
            <person name="Gu Y."/>
            <person name="Heath P."/>
            <person name="Heger A."/>
            <person name="Karakoc E."/>
            <person name="Kolb-Kokocinski A."/>
            <person name="Laird G.K."/>
            <person name="Lunter G."/>
            <person name="Meader S."/>
            <person name="Mort M."/>
            <person name="Mullikin J.C."/>
            <person name="Munch K."/>
            <person name="O'Connor T.D."/>
            <person name="Phillips A.D."/>
            <person name="Prado-Martinez J."/>
            <person name="Rogers A.S."/>
            <person name="Sajjadian S."/>
            <person name="Schmidt D."/>
            <person name="Shaw K."/>
            <person name="Simpson J.T."/>
            <person name="Stenson P.D."/>
            <person name="Turner D.J."/>
            <person name="Vigilant L."/>
            <person name="Vilella A.J."/>
            <person name="Whitener W."/>
            <person name="Zhu B."/>
            <person name="Cooper D.N."/>
            <person name="de Jong P."/>
            <person name="Dermitzakis E.T."/>
            <person name="Eichler E.E."/>
            <person name="Flicek P."/>
            <person name="Goldman N."/>
            <person name="Mundy N.I."/>
            <person name="Ning Z."/>
            <person name="Odom D.T."/>
            <person name="Ponting C.P."/>
            <person name="Quail M.A."/>
            <person name="Ryder O.A."/>
            <person name="Searle S.M."/>
            <person name="Warren W.C."/>
            <person name="Wilson R.K."/>
            <person name="Schierup M.H."/>
            <person name="Rogers J."/>
            <person name="Tyler-Smith C."/>
            <person name="Durbin R."/>
        </authorList>
    </citation>
    <scope>NUCLEOTIDE SEQUENCE [LARGE SCALE GENOMIC DNA]</scope>
</reference>
<evidence type="ECO:0000313" key="2">
    <source>
        <dbReference type="Proteomes" id="UP000001519"/>
    </source>
</evidence>
<name>A0A2I2ZPA4_GORGO</name>
<dbReference type="Ensembl" id="ENSGGOT00000053611.1">
    <property type="protein sequence ID" value="ENSGGOP00000049037.1"/>
    <property type="gene ID" value="ENSGGOG00000042601.1"/>
</dbReference>
<dbReference type="OMA" id="RASRYMC"/>
<reference evidence="1" key="3">
    <citation type="submission" date="2025-08" db="UniProtKB">
        <authorList>
            <consortium name="Ensembl"/>
        </authorList>
    </citation>
    <scope>IDENTIFICATION</scope>
</reference>
<accession>A0A2I2ZPA4</accession>
<dbReference type="InParanoid" id="A0A2I2ZPA4"/>
<reference evidence="1" key="4">
    <citation type="submission" date="2025-09" db="UniProtKB">
        <authorList>
            <consortium name="Ensembl"/>
        </authorList>
    </citation>
    <scope>IDENTIFICATION</scope>
</reference>
<dbReference type="GeneTree" id="ENSGT00910000147832"/>
<reference evidence="2" key="1">
    <citation type="submission" date="2011-05" db="EMBL/GenBank/DDBJ databases">
        <title>Insights into the evolution of the great apes provided by the gorilla genome.</title>
        <authorList>
            <person name="Scally A."/>
        </authorList>
    </citation>
    <scope>NUCLEOTIDE SEQUENCE [LARGE SCALE GENOMIC DNA]</scope>
</reference>
<dbReference type="EMBL" id="CABD030024605">
    <property type="status" value="NOT_ANNOTATED_CDS"/>
    <property type="molecule type" value="Genomic_DNA"/>
</dbReference>
<dbReference type="AlphaFoldDB" id="A0A2I2ZPA4"/>
<dbReference type="Proteomes" id="UP000001519">
    <property type="component" value="Chromosome 3"/>
</dbReference>
<organism evidence="1 2">
    <name type="scientific">Gorilla gorilla gorilla</name>
    <name type="common">Western lowland gorilla</name>
    <dbReference type="NCBI Taxonomy" id="9595"/>
    <lineage>
        <taxon>Eukaryota</taxon>
        <taxon>Metazoa</taxon>
        <taxon>Chordata</taxon>
        <taxon>Craniata</taxon>
        <taxon>Vertebrata</taxon>
        <taxon>Euteleostomi</taxon>
        <taxon>Mammalia</taxon>
        <taxon>Eutheria</taxon>
        <taxon>Euarchontoglires</taxon>
        <taxon>Primates</taxon>
        <taxon>Haplorrhini</taxon>
        <taxon>Catarrhini</taxon>
        <taxon>Hominidae</taxon>
        <taxon>Gorilla</taxon>
    </lineage>
</organism>
<keyword evidence="2" id="KW-1185">Reference proteome</keyword>
<protein>
    <submittedName>
        <fullName evidence="1">Uncharacterized protein</fullName>
    </submittedName>
</protein>
<evidence type="ECO:0000313" key="1">
    <source>
        <dbReference type="Ensembl" id="ENSGGOP00000049037.1"/>
    </source>
</evidence>
<sequence length="67" mass="7384">MVQPVETPPRRSELFILPQDDLDPPNFPCSRPESSVSQRTPGSILVENSCSKVFSVDRASGYICVCT</sequence>
<proteinExistence type="predicted"/>